<dbReference type="InterPro" id="IPR036457">
    <property type="entry name" value="PPM-type-like_dom_sf"/>
</dbReference>
<proteinExistence type="predicted"/>
<keyword evidence="1" id="KW-0378">Hydrolase</keyword>
<keyword evidence="4" id="KW-1185">Reference proteome</keyword>
<dbReference type="PANTHER" id="PTHR43156">
    <property type="entry name" value="STAGE II SPORULATION PROTEIN E-RELATED"/>
    <property type="match status" value="1"/>
</dbReference>
<dbReference type="Gene3D" id="3.30.450.40">
    <property type="match status" value="1"/>
</dbReference>
<organism evidence="3 4">
    <name type="scientific">Actinomadura rudentiformis</name>
    <dbReference type="NCBI Taxonomy" id="359158"/>
    <lineage>
        <taxon>Bacteria</taxon>
        <taxon>Bacillati</taxon>
        <taxon>Actinomycetota</taxon>
        <taxon>Actinomycetes</taxon>
        <taxon>Streptosporangiales</taxon>
        <taxon>Thermomonosporaceae</taxon>
        <taxon>Actinomadura</taxon>
    </lineage>
</organism>
<name>A0A6H9YS62_9ACTN</name>
<dbReference type="GO" id="GO:0016791">
    <property type="term" value="F:phosphatase activity"/>
    <property type="evidence" value="ECO:0007669"/>
    <property type="project" value="TreeGrafter"/>
</dbReference>
<evidence type="ECO:0000313" key="4">
    <source>
        <dbReference type="Proteomes" id="UP000468735"/>
    </source>
</evidence>
<gene>
    <name evidence="3" type="ORF">F8566_07665</name>
</gene>
<dbReference type="SUPFAM" id="SSF55781">
    <property type="entry name" value="GAF domain-like"/>
    <property type="match status" value="1"/>
</dbReference>
<reference evidence="3 4" key="1">
    <citation type="submission" date="2019-09" db="EMBL/GenBank/DDBJ databases">
        <title>Actinomadura physcomitrii sp. nov., a novel actinomycete isolated from moss [Physcomitrium sphaericum (Ludw) Fuernr].</title>
        <authorList>
            <person name="Zhuang X."/>
            <person name="Liu C."/>
        </authorList>
    </citation>
    <scope>NUCLEOTIDE SEQUENCE [LARGE SCALE GENOMIC DNA]</scope>
    <source>
        <strain evidence="3 4">HMC1</strain>
    </source>
</reference>
<dbReference type="Proteomes" id="UP000468735">
    <property type="component" value="Unassembled WGS sequence"/>
</dbReference>
<evidence type="ECO:0000313" key="3">
    <source>
        <dbReference type="EMBL" id="KAB2350836.1"/>
    </source>
</evidence>
<dbReference type="InterPro" id="IPR001932">
    <property type="entry name" value="PPM-type_phosphatase-like_dom"/>
</dbReference>
<evidence type="ECO:0000259" key="2">
    <source>
        <dbReference type="SMART" id="SM00331"/>
    </source>
</evidence>
<dbReference type="RefSeq" id="WP_151559508.1">
    <property type="nucleotide sequence ID" value="NZ_WBMT01000003.1"/>
</dbReference>
<dbReference type="Gene3D" id="3.60.40.10">
    <property type="entry name" value="PPM-type phosphatase domain"/>
    <property type="match status" value="1"/>
</dbReference>
<accession>A0A6H9YS62</accession>
<dbReference type="InterPro" id="IPR052016">
    <property type="entry name" value="Bact_Sigma-Reg"/>
</dbReference>
<dbReference type="AlphaFoldDB" id="A0A6H9YS62"/>
<dbReference type="SMART" id="SM00331">
    <property type="entry name" value="PP2C_SIG"/>
    <property type="match status" value="1"/>
</dbReference>
<protein>
    <submittedName>
        <fullName evidence="3">SpoIIE family protein phosphatase</fullName>
    </submittedName>
</protein>
<sequence>MRSEDTDREADEPIWALAPYPALAADGDGVISQINDAARVLFGTAELGVPLADAVPDWLHQAHRQIMRGSDAASATPVRGPIGERTFEAHPTRWTDKGVPNTVWWLVDSTDRQSASDALRIERERAAFLTEVSNDLASLDVGLCLNATVRLAARHLADLALVVAPGTGRGYSAVFCGPDGHVVNQDLDIDPGEVPGLAEALRGFPSAAAHWIDPATVPERFFRGLLDTPGSMMVATLPGAGAPAGAMVLVRRADRAAYTESEEAFARMVAIRAGAAVSAARLYAEQTSITEILMRELLPPRARDLDGVELAARYRPSGSGEQVGGDFYDLYPAGSGDRESLVVLGDVCGKGLQAAVLTGKIRNALQVLLPLADDHHHVLSRLNQMMLLNGDPTKFVTLVLASVRRHGERVRVRLTSAGHPAPLIIRADGTVEEVPTVGTLIGVMEQLSTDTVTVELAPGETCLLHTDGVTEARGGPNGEMFGEDRLHEELARCGGMTPDALVEHVQMLASEWVGDGHHDDMAVIAITPPQGH</sequence>
<dbReference type="Pfam" id="PF07228">
    <property type="entry name" value="SpoIIE"/>
    <property type="match status" value="1"/>
</dbReference>
<comment type="caution">
    <text evidence="3">The sequence shown here is derived from an EMBL/GenBank/DDBJ whole genome shotgun (WGS) entry which is preliminary data.</text>
</comment>
<feature type="domain" description="PPM-type phosphatase" evidence="2">
    <location>
        <begin position="305"/>
        <end position="528"/>
    </location>
</feature>
<evidence type="ECO:0000256" key="1">
    <source>
        <dbReference type="ARBA" id="ARBA00022801"/>
    </source>
</evidence>
<dbReference type="SUPFAM" id="SSF81606">
    <property type="entry name" value="PP2C-like"/>
    <property type="match status" value="1"/>
</dbReference>
<dbReference type="EMBL" id="WBMT01000003">
    <property type="protein sequence ID" value="KAB2350836.1"/>
    <property type="molecule type" value="Genomic_DNA"/>
</dbReference>
<dbReference type="OrthoDB" id="5241041at2"/>
<dbReference type="PANTHER" id="PTHR43156:SF2">
    <property type="entry name" value="STAGE II SPORULATION PROTEIN E"/>
    <property type="match status" value="1"/>
</dbReference>
<dbReference type="InterPro" id="IPR029016">
    <property type="entry name" value="GAF-like_dom_sf"/>
</dbReference>